<dbReference type="AlphaFoldDB" id="A0A6G0VX31"/>
<accession>A0A6G0VX31</accession>
<dbReference type="EMBL" id="VUJU01010794">
    <property type="protein sequence ID" value="KAF0712987.1"/>
    <property type="molecule type" value="Genomic_DNA"/>
</dbReference>
<sequence length="180" mass="21309">MTKPEVIGIRLTHIDAKAARALISRDLPNIFNHTVVFGNGNILHDISISKNDSPVQPELLKFPVTNDRRFNTKYYKDYEWLEYSVSKDSLFYFVCWHFGANILSPVEIYGSYSFVNNGNNCKKWKEIKAPLDRHQRINRHIISMQRWQNKDYLLEVTMKRLHQQIKAIILNYYKCLVMKN</sequence>
<keyword evidence="2" id="KW-1185">Reference proteome</keyword>
<organism evidence="1 2">
    <name type="scientific">Aphis craccivora</name>
    <name type="common">Cowpea aphid</name>
    <dbReference type="NCBI Taxonomy" id="307492"/>
    <lineage>
        <taxon>Eukaryota</taxon>
        <taxon>Metazoa</taxon>
        <taxon>Ecdysozoa</taxon>
        <taxon>Arthropoda</taxon>
        <taxon>Hexapoda</taxon>
        <taxon>Insecta</taxon>
        <taxon>Pterygota</taxon>
        <taxon>Neoptera</taxon>
        <taxon>Paraneoptera</taxon>
        <taxon>Hemiptera</taxon>
        <taxon>Sternorrhyncha</taxon>
        <taxon>Aphidomorpha</taxon>
        <taxon>Aphidoidea</taxon>
        <taxon>Aphididae</taxon>
        <taxon>Aphidini</taxon>
        <taxon>Aphis</taxon>
        <taxon>Aphis</taxon>
    </lineage>
</organism>
<comment type="caution">
    <text evidence="1">The sequence shown here is derived from an EMBL/GenBank/DDBJ whole genome shotgun (WGS) entry which is preliminary data.</text>
</comment>
<proteinExistence type="predicted"/>
<protein>
    <recommendedName>
        <fullName evidence="3">Zinc finger MYM-type protein 1-like</fullName>
    </recommendedName>
</protein>
<evidence type="ECO:0000313" key="1">
    <source>
        <dbReference type="EMBL" id="KAF0712987.1"/>
    </source>
</evidence>
<gene>
    <name evidence="1" type="ORF">FWK35_00030974</name>
</gene>
<evidence type="ECO:0000313" key="2">
    <source>
        <dbReference type="Proteomes" id="UP000478052"/>
    </source>
</evidence>
<evidence type="ECO:0008006" key="3">
    <source>
        <dbReference type="Google" id="ProtNLM"/>
    </source>
</evidence>
<reference evidence="1 2" key="1">
    <citation type="submission" date="2019-08" db="EMBL/GenBank/DDBJ databases">
        <title>Whole genome of Aphis craccivora.</title>
        <authorList>
            <person name="Voronova N.V."/>
            <person name="Shulinski R.S."/>
            <person name="Bandarenka Y.V."/>
            <person name="Zhorov D.G."/>
            <person name="Warner D."/>
        </authorList>
    </citation>
    <scope>NUCLEOTIDE SEQUENCE [LARGE SCALE GENOMIC DNA]</scope>
    <source>
        <strain evidence="1">180601</strain>
        <tissue evidence="1">Whole Body</tissue>
    </source>
</reference>
<dbReference type="Proteomes" id="UP000478052">
    <property type="component" value="Unassembled WGS sequence"/>
</dbReference>
<name>A0A6G0VX31_APHCR</name>
<dbReference type="OrthoDB" id="7203715at2759"/>